<sequence>MTAHAYKRTALKPDLHSSLTMRGLVFFFCCLVALATCQAARYDLSLNHRKTYEYTYEGEVKFGLGKPNRAKSGARIKCNIKISGESPQAFILQVSDVTFAELNGISGKSDFNQSPKLTQRLAAQLAKPFKFEHSNGHVRQIQAAPDVSETTVNIVRGILSFFHATVKTSPTVYELEEAGIHGMCQSNYATEINKQTNNMNITQVVDIDNCRMKAAMQNGMASAVLDKDSKQRGESVISTVQYLYTIQPTEEGGIVKSAYGLEQQHFSPFNVKRGSFRMEAKKEMVLIRVSEGGKPANVGQLQNRGDLVYKLVNSDVNIPLVMQDLAEPKAKAVRMIKQLAEDHKNQINRETTEDTLKVYQLLRMLQDRDLDEMWVELARNDEHRRFFLDMIVEINDDRVLKFLKKRFQAKDVSANEAVQALLIAMNHLQPRAELVEKAKEIMNMEFIKSNLHMWPAAVFSFGSLVYKYCAYHSPCPQSAVQPLLDLANEGLRNRNETEMVIALRALGNAGHPGSIKTIANFLPGVAANPVDVSCRVQSAAVQALRLTARRNPHNVQEIALKVFLQKNCAPETSMLAIMVMFNTKPSAALVSTLTAHLEREKDIHLASFAYSYLENIARSKTPDNHYLSIYCSLAVKSLAAKFGRLSYNSRSLQVDMFDDDLLMGTSASINVLGGPTSVLPTEIMSKNKYFAIGRIMRLMEFGIRAESLKQLFGPSIPGFKGDFSSSDFQAIYNVLKNWESLPNDKPIMSAYSRSSGQEIFFVNIKKDLLEYIKAAVSPSAPKGTPVWAAIELLQKGFSWHWTKPLLSIEARLLQATTLGLPVEIAKYYQTVTGITMNAKAAINPPQTQRLGDLLNADISLESEGVMGFTKDFWIFHGINTELFQCGSELKSKAPVELPFKLSAKLNVGKKLLELDIPACKKEFELISVSSNVYAVSRNIGDPESPKRTPMIPDESNSQQQPTPNNWHRKANMCAKSSIYGVGVCVDYEIRRQYFNNEYPLYSILGFTQAAIRVVPAEATKPVEKIHLEVNGNPTSHPMTIRHLYETMRRISKERSQEQSNSASNERETRNSQEIMMDATAPQPVVSIKAIAMSGNQNLEGFDVTLYNPSEGDTLKAQMIVSHVGDAANWKMCVDASAQSPAQSSANLKAKISWGAQCKPYEISVTAAAAQSSASRPTLEAKVQWANVPEEMANYCSSMERYIPGMALLSGFNQTWESNANQEVSASIVSASSDSIDITIKLPKYTVFRQAVPLPFSSTSFREENAERNGQA</sequence>
<dbReference type="SMR" id="A0A669BEG9"/>
<feature type="domain" description="Vitellogenin" evidence="8">
    <location>
        <begin position="46"/>
        <end position="683"/>
    </location>
</feature>
<feature type="region of interest" description="Disordered" evidence="7">
    <location>
        <begin position="939"/>
        <end position="964"/>
    </location>
</feature>
<evidence type="ECO:0000256" key="3">
    <source>
        <dbReference type="ARBA" id="ARBA00022761"/>
    </source>
</evidence>
<evidence type="ECO:0000256" key="2">
    <source>
        <dbReference type="ARBA" id="ARBA00022729"/>
    </source>
</evidence>
<dbReference type="SUPFAM" id="SSF56968">
    <property type="entry name" value="Lipovitellin-phosvitin complex, beta-sheet shell regions"/>
    <property type="match status" value="3"/>
</dbReference>
<feature type="region of interest" description="Disordered" evidence="7">
    <location>
        <begin position="1050"/>
        <end position="1072"/>
    </location>
</feature>
<dbReference type="GeneTree" id="ENSGT00530000064273"/>
<dbReference type="InterPro" id="IPR015255">
    <property type="entry name" value="Vitellinogen_open_b-sht"/>
</dbReference>
<feature type="disulfide bond" evidence="6">
    <location>
        <begin position="184"/>
        <end position="210"/>
    </location>
</feature>
<name>A0A669BEG9_ORENI</name>
<dbReference type="InterPro" id="IPR015816">
    <property type="entry name" value="Vitellinogen_b-sht_N"/>
</dbReference>
<dbReference type="SUPFAM" id="SSF48431">
    <property type="entry name" value="Lipovitellin-phosvitin complex, superhelical domain"/>
    <property type="match status" value="1"/>
</dbReference>
<evidence type="ECO:0000256" key="7">
    <source>
        <dbReference type="SAM" id="MobiDB-lite"/>
    </source>
</evidence>
<dbReference type="GO" id="GO:0045735">
    <property type="term" value="F:nutrient reservoir activity"/>
    <property type="evidence" value="ECO:0007669"/>
    <property type="project" value="UniProtKB-KW"/>
</dbReference>
<dbReference type="Proteomes" id="UP000005207">
    <property type="component" value="Linkage group LG15"/>
</dbReference>
<dbReference type="Gene3D" id="2.20.80.10">
    <property type="entry name" value="Lipovitellin-phosvitin complex, chain A, domain 4"/>
    <property type="match status" value="1"/>
</dbReference>
<dbReference type="Gene3D" id="2.20.50.20">
    <property type="entry name" value="Lipovitellin. Chain A, domain 3"/>
    <property type="match status" value="2"/>
</dbReference>
<protein>
    <submittedName>
        <fullName evidence="9">Vitellogenin 3, phosvitinless</fullName>
    </submittedName>
</protein>
<dbReference type="AlphaFoldDB" id="A0A669BEG9"/>
<dbReference type="Pfam" id="PF09175">
    <property type="entry name" value="Vit_b-sht_shell"/>
    <property type="match status" value="1"/>
</dbReference>
<reference evidence="9" key="3">
    <citation type="submission" date="2025-09" db="UniProtKB">
        <authorList>
            <consortium name="Ensembl"/>
        </authorList>
    </citation>
    <scope>IDENTIFICATION</scope>
</reference>
<dbReference type="GO" id="GO:0071391">
    <property type="term" value="P:cellular response to estrogen stimulus"/>
    <property type="evidence" value="ECO:0007669"/>
    <property type="project" value="TreeGrafter"/>
</dbReference>
<accession>A0A669BEG9</accession>
<evidence type="ECO:0000256" key="6">
    <source>
        <dbReference type="PROSITE-ProRule" id="PRU00557"/>
    </source>
</evidence>
<dbReference type="SMART" id="SM01170">
    <property type="entry name" value="DUF1944"/>
    <property type="match status" value="1"/>
</dbReference>
<proteinExistence type="predicted"/>
<dbReference type="GeneID" id="100691300"/>
<keyword evidence="2" id="KW-0732">Signal</keyword>
<evidence type="ECO:0000256" key="5">
    <source>
        <dbReference type="ARBA" id="ARBA00023180"/>
    </source>
</evidence>
<organism evidence="9 10">
    <name type="scientific">Oreochromis niloticus</name>
    <name type="common">Nile tilapia</name>
    <name type="synonym">Tilapia nilotica</name>
    <dbReference type="NCBI Taxonomy" id="8128"/>
    <lineage>
        <taxon>Eukaryota</taxon>
        <taxon>Metazoa</taxon>
        <taxon>Chordata</taxon>
        <taxon>Craniata</taxon>
        <taxon>Vertebrata</taxon>
        <taxon>Euteleostomi</taxon>
        <taxon>Actinopterygii</taxon>
        <taxon>Neopterygii</taxon>
        <taxon>Teleostei</taxon>
        <taxon>Neoteleostei</taxon>
        <taxon>Acanthomorphata</taxon>
        <taxon>Ovalentaria</taxon>
        <taxon>Cichlomorphae</taxon>
        <taxon>Cichliformes</taxon>
        <taxon>Cichlidae</taxon>
        <taxon>African cichlids</taxon>
        <taxon>Pseudocrenilabrinae</taxon>
        <taxon>Oreochromini</taxon>
        <taxon>Oreochromis</taxon>
    </lineage>
</organism>
<reference evidence="9" key="2">
    <citation type="submission" date="2025-08" db="UniProtKB">
        <authorList>
            <consortium name="Ensembl"/>
        </authorList>
    </citation>
    <scope>IDENTIFICATION</scope>
</reference>
<feature type="compositionally biased region" description="Polar residues" evidence="7">
    <location>
        <begin position="954"/>
        <end position="964"/>
    </location>
</feature>
<gene>
    <name evidence="9" type="primary">vtg3</name>
</gene>
<dbReference type="InterPro" id="IPR015819">
    <property type="entry name" value="Lipid_transp_b-sht_shell"/>
</dbReference>
<reference evidence="10" key="1">
    <citation type="submission" date="2012-01" db="EMBL/GenBank/DDBJ databases">
        <title>The Genome Sequence of Oreochromis niloticus (Nile Tilapia).</title>
        <authorList>
            <consortium name="Broad Institute Genome Assembly Team"/>
            <consortium name="Broad Institute Sequencing Platform"/>
            <person name="Di Palma F."/>
            <person name="Johnson J."/>
            <person name="Lander E.S."/>
            <person name="Lindblad-Toh K."/>
        </authorList>
    </citation>
    <scope>NUCLEOTIDE SEQUENCE [LARGE SCALE GENOMIC DNA]</scope>
</reference>
<dbReference type="Gene3D" id="2.20.90.10">
    <property type="entry name" value="Vitellinogen, beta-sheet shell domain"/>
    <property type="match status" value="1"/>
</dbReference>
<dbReference type="GO" id="GO:0032355">
    <property type="term" value="P:response to estradiol"/>
    <property type="evidence" value="ECO:0007669"/>
    <property type="project" value="TreeGrafter"/>
</dbReference>
<dbReference type="OrthoDB" id="5956066at2759"/>
<dbReference type="KEGG" id="onl:100691300"/>
<dbReference type="PANTHER" id="PTHR23345:SF29">
    <property type="entry name" value="VITELLOGENIN 3, PHOSVITINLESS"/>
    <property type="match status" value="1"/>
</dbReference>
<evidence type="ECO:0000313" key="9">
    <source>
        <dbReference type="Ensembl" id="ENSONIP00000033837.1"/>
    </source>
</evidence>
<keyword evidence="10" id="KW-1185">Reference proteome</keyword>
<keyword evidence="4 6" id="KW-1015">Disulfide bond</keyword>
<dbReference type="SMART" id="SM00638">
    <property type="entry name" value="LPD_N"/>
    <property type="match status" value="1"/>
</dbReference>
<dbReference type="PROSITE" id="PS51211">
    <property type="entry name" value="VITELLOGENIN"/>
    <property type="match status" value="1"/>
</dbReference>
<evidence type="ECO:0000256" key="1">
    <source>
        <dbReference type="ARBA" id="ARBA00022553"/>
    </source>
</evidence>
<dbReference type="Ensembl" id="ENSONIT00000056355.1">
    <property type="protein sequence ID" value="ENSONIP00000033837.1"/>
    <property type="gene ID" value="ENSONIG00000002670.2"/>
</dbReference>
<dbReference type="InterPro" id="IPR037088">
    <property type="entry name" value="Vitellinogen_b-sht_shell_sf"/>
</dbReference>
<dbReference type="InterPro" id="IPR001747">
    <property type="entry name" value="Vitellogenin_N"/>
</dbReference>
<dbReference type="FunCoup" id="A0A669BEG9">
    <property type="interactions" value="1"/>
</dbReference>
<keyword evidence="5" id="KW-0325">Glycoprotein</keyword>
<dbReference type="InterPro" id="IPR050733">
    <property type="entry name" value="Vitellogenin/Apolipophorin"/>
</dbReference>
<dbReference type="GO" id="GO:0005319">
    <property type="term" value="F:lipid transporter activity"/>
    <property type="evidence" value="ECO:0007669"/>
    <property type="project" value="InterPro"/>
</dbReference>
<dbReference type="InParanoid" id="A0A669BEG9"/>
<dbReference type="InterPro" id="IPR015817">
    <property type="entry name" value="Vitellinogen_open_b-sht_sub1"/>
</dbReference>
<dbReference type="PANTHER" id="PTHR23345">
    <property type="entry name" value="VITELLOGENIN-RELATED"/>
    <property type="match status" value="1"/>
</dbReference>
<keyword evidence="1" id="KW-0597">Phosphoprotein</keyword>
<dbReference type="Gene3D" id="2.30.230.10">
    <property type="entry name" value="Lipovitellin, beta-sheet shell regions, chain A"/>
    <property type="match status" value="1"/>
</dbReference>
<evidence type="ECO:0000256" key="4">
    <source>
        <dbReference type="ARBA" id="ARBA00023157"/>
    </source>
</evidence>
<comment type="caution">
    <text evidence="6">Lacks conserved residue(s) required for the propagation of feature annotation.</text>
</comment>
<dbReference type="Pfam" id="PF09172">
    <property type="entry name" value="Vit_open_b-sht"/>
    <property type="match status" value="1"/>
</dbReference>
<evidence type="ECO:0000259" key="8">
    <source>
        <dbReference type="PROSITE" id="PS51211"/>
    </source>
</evidence>
<dbReference type="Pfam" id="PF01347">
    <property type="entry name" value="Vitellogenin_N"/>
    <property type="match status" value="1"/>
</dbReference>
<evidence type="ECO:0000313" key="10">
    <source>
        <dbReference type="Proteomes" id="UP000005207"/>
    </source>
</evidence>
<dbReference type="InterPro" id="IPR011030">
    <property type="entry name" value="Lipovitellin_superhlx_dom"/>
</dbReference>
<dbReference type="CTD" id="30518"/>
<dbReference type="InterPro" id="IPR015258">
    <property type="entry name" value="Vitellinogen_b-sht_shell"/>
</dbReference>
<dbReference type="SMART" id="SM01169">
    <property type="entry name" value="DUF1943"/>
    <property type="match status" value="1"/>
</dbReference>
<dbReference type="RefSeq" id="XP_005459969.3">
    <property type="nucleotide sequence ID" value="XM_005459912.4"/>
</dbReference>
<keyword evidence="3" id="KW-0758">Storage protein</keyword>
<dbReference type="OMA" id="AFMILFD"/>
<dbReference type="Gene3D" id="1.25.10.20">
    <property type="entry name" value="Vitellinogen, superhelical"/>
    <property type="match status" value="1"/>
</dbReference>